<dbReference type="EMBL" id="JARBHB010000008">
    <property type="protein sequence ID" value="KAJ8877900.1"/>
    <property type="molecule type" value="Genomic_DNA"/>
</dbReference>
<evidence type="ECO:0000313" key="2">
    <source>
        <dbReference type="Proteomes" id="UP001159363"/>
    </source>
</evidence>
<accession>A0ABQ9H0W1</accession>
<evidence type="ECO:0000313" key="1">
    <source>
        <dbReference type="EMBL" id="KAJ8877900.1"/>
    </source>
</evidence>
<proteinExistence type="predicted"/>
<reference evidence="1 2" key="1">
    <citation type="submission" date="2023-02" db="EMBL/GenBank/DDBJ databases">
        <title>LHISI_Scaffold_Assembly.</title>
        <authorList>
            <person name="Stuart O.P."/>
            <person name="Cleave R."/>
            <person name="Magrath M.J.L."/>
            <person name="Mikheyev A.S."/>
        </authorList>
    </citation>
    <scope>NUCLEOTIDE SEQUENCE [LARGE SCALE GENOMIC DNA]</scope>
    <source>
        <strain evidence="1">Daus_M_001</strain>
        <tissue evidence="1">Leg muscle</tissue>
    </source>
</reference>
<organism evidence="1 2">
    <name type="scientific">Dryococelus australis</name>
    <dbReference type="NCBI Taxonomy" id="614101"/>
    <lineage>
        <taxon>Eukaryota</taxon>
        <taxon>Metazoa</taxon>
        <taxon>Ecdysozoa</taxon>
        <taxon>Arthropoda</taxon>
        <taxon>Hexapoda</taxon>
        <taxon>Insecta</taxon>
        <taxon>Pterygota</taxon>
        <taxon>Neoptera</taxon>
        <taxon>Polyneoptera</taxon>
        <taxon>Phasmatodea</taxon>
        <taxon>Verophasmatodea</taxon>
        <taxon>Anareolatae</taxon>
        <taxon>Phasmatidae</taxon>
        <taxon>Eurycanthinae</taxon>
        <taxon>Dryococelus</taxon>
    </lineage>
</organism>
<sequence>MLAHSELSDLIRHLDALSQNNEISFKYEHNNVVACYDVNGLITALTLEYKSQNWRLFID</sequence>
<gene>
    <name evidence="1" type="ORF">PR048_022359</name>
</gene>
<comment type="caution">
    <text evidence="1">The sequence shown here is derived from an EMBL/GenBank/DDBJ whole genome shotgun (WGS) entry which is preliminary data.</text>
</comment>
<dbReference type="Proteomes" id="UP001159363">
    <property type="component" value="Chromosome 7"/>
</dbReference>
<protein>
    <submittedName>
        <fullName evidence="1">Uncharacterized protein</fullName>
    </submittedName>
</protein>
<keyword evidence="2" id="KW-1185">Reference proteome</keyword>
<name>A0ABQ9H0W1_9NEOP</name>